<dbReference type="Pfam" id="PF00109">
    <property type="entry name" value="ketoacyl-synt"/>
    <property type="match status" value="1"/>
</dbReference>
<keyword evidence="2 3" id="KW-0808">Transferase</keyword>
<evidence type="ECO:0000259" key="4">
    <source>
        <dbReference type="PROSITE" id="PS52004"/>
    </source>
</evidence>
<keyword evidence="6" id="KW-1185">Reference proteome</keyword>
<accession>A0A1M5I5X0</accession>
<comment type="similarity">
    <text evidence="1 3">Belongs to the thiolase-like superfamily. Beta-ketoacyl-ACP synthases family.</text>
</comment>
<evidence type="ECO:0000256" key="2">
    <source>
        <dbReference type="ARBA" id="ARBA00022679"/>
    </source>
</evidence>
<evidence type="ECO:0000313" key="6">
    <source>
        <dbReference type="Proteomes" id="UP000186132"/>
    </source>
</evidence>
<dbReference type="AlphaFoldDB" id="A0A1M5I5X0"/>
<dbReference type="NCBIfam" id="NF005490">
    <property type="entry name" value="PRK07103.1"/>
    <property type="match status" value="1"/>
</dbReference>
<dbReference type="InterPro" id="IPR014030">
    <property type="entry name" value="Ketoacyl_synth_N"/>
</dbReference>
<dbReference type="InterPro" id="IPR014031">
    <property type="entry name" value="Ketoacyl_synth_C"/>
</dbReference>
<evidence type="ECO:0000256" key="3">
    <source>
        <dbReference type="RuleBase" id="RU003694"/>
    </source>
</evidence>
<feature type="domain" description="Ketosynthase family 3 (KS3)" evidence="4">
    <location>
        <begin position="2"/>
        <end position="419"/>
    </location>
</feature>
<dbReference type="Pfam" id="PF02801">
    <property type="entry name" value="Ketoacyl-synt_C"/>
    <property type="match status" value="1"/>
</dbReference>
<dbReference type="SMART" id="SM00825">
    <property type="entry name" value="PKS_KS"/>
    <property type="match status" value="1"/>
</dbReference>
<dbReference type="PANTHER" id="PTHR11712:SF336">
    <property type="entry name" value="3-OXOACYL-[ACYL-CARRIER-PROTEIN] SYNTHASE, MITOCHONDRIAL"/>
    <property type="match status" value="1"/>
</dbReference>
<dbReference type="InterPro" id="IPR000794">
    <property type="entry name" value="Beta-ketoacyl_synthase"/>
</dbReference>
<reference evidence="5 6" key="1">
    <citation type="submission" date="2016-11" db="EMBL/GenBank/DDBJ databases">
        <authorList>
            <person name="Jaros S."/>
            <person name="Januszkiewicz K."/>
            <person name="Wedrychowicz H."/>
        </authorList>
    </citation>
    <scope>NUCLEOTIDE SEQUENCE [LARGE SCALE GENOMIC DNA]</scope>
    <source>
        <strain evidence="5 6">DSM 45627</strain>
    </source>
</reference>
<dbReference type="Proteomes" id="UP000186132">
    <property type="component" value="Unassembled WGS sequence"/>
</dbReference>
<dbReference type="GO" id="GO:0004315">
    <property type="term" value="F:3-oxoacyl-[acyl-carrier-protein] synthase activity"/>
    <property type="evidence" value="ECO:0007669"/>
    <property type="project" value="TreeGrafter"/>
</dbReference>
<dbReference type="RefSeq" id="WP_073388697.1">
    <property type="nucleotide sequence ID" value="NZ_FQVU01000002.1"/>
</dbReference>
<evidence type="ECO:0000313" key="5">
    <source>
        <dbReference type="EMBL" id="SHG23766.1"/>
    </source>
</evidence>
<dbReference type="EMBL" id="FQVU01000002">
    <property type="protein sequence ID" value="SHG23766.1"/>
    <property type="molecule type" value="Genomic_DNA"/>
</dbReference>
<dbReference type="PROSITE" id="PS52004">
    <property type="entry name" value="KS3_2"/>
    <property type="match status" value="1"/>
</dbReference>
<name>A0A1M5I5X0_9ACTN</name>
<dbReference type="InterPro" id="IPR016039">
    <property type="entry name" value="Thiolase-like"/>
</dbReference>
<dbReference type="STRING" id="1206085.SAMN05443575_1769"/>
<gene>
    <name evidence="5" type="ORF">SAMN05443575_1769</name>
</gene>
<dbReference type="InterPro" id="IPR020841">
    <property type="entry name" value="PKS_Beta-ketoAc_synthase_dom"/>
</dbReference>
<dbReference type="CDD" id="cd00834">
    <property type="entry name" value="KAS_I_II"/>
    <property type="match status" value="1"/>
</dbReference>
<sequence length="420" mass="43659">MTAPGVVTGVGAVCSVAGDVAAFEKALRAGTSGFRAVSDDTAEDGVRLLAPLADFDFETALENTATLSPERRDAVRRVGLRAPLPVQATLSACAQAWADAGLDAVPTRPDRVAILVGGSNLTQRYVSDNREVYEEEPAYLPARYALRAQDTDFVAAISEAFHVLGEGYTVGASSSSGNAAVILASRLLAVGAADVCLAVGPMTQFEPAMLAALDKLGVLAEADGEPGEQDVGPRPFDRRRDGFVPGEGAGCVILESPRSARMRGVDTIVELGGVAQAMDGTTLPDPNVHGEARAMAKALDEAGIPVDRVDYVNAHATATPAGDDTEAEAVRSLLRAGRPWVNATKGLIGHCLSAAGVIEAVATVIQMRHGFVHPNPALDRPIDRSLRLVGAEAVTAELHCALSNSFGFGGFNSSIVLLRD</sequence>
<dbReference type="GO" id="GO:0005829">
    <property type="term" value="C:cytosol"/>
    <property type="evidence" value="ECO:0007669"/>
    <property type="project" value="TreeGrafter"/>
</dbReference>
<dbReference type="Gene3D" id="3.40.47.10">
    <property type="match status" value="2"/>
</dbReference>
<dbReference type="OrthoDB" id="9808669at2"/>
<proteinExistence type="inferred from homology"/>
<protein>
    <submittedName>
        <fullName evidence="5">Malonyl-ACP decarboxylase</fullName>
    </submittedName>
</protein>
<organism evidence="5 6">
    <name type="scientific">Jatrophihabitans endophyticus</name>
    <dbReference type="NCBI Taxonomy" id="1206085"/>
    <lineage>
        <taxon>Bacteria</taxon>
        <taxon>Bacillati</taxon>
        <taxon>Actinomycetota</taxon>
        <taxon>Actinomycetes</taxon>
        <taxon>Jatrophihabitantales</taxon>
        <taxon>Jatrophihabitantaceae</taxon>
        <taxon>Jatrophihabitans</taxon>
    </lineage>
</organism>
<dbReference type="GO" id="GO:0006633">
    <property type="term" value="P:fatty acid biosynthetic process"/>
    <property type="evidence" value="ECO:0007669"/>
    <property type="project" value="TreeGrafter"/>
</dbReference>
<dbReference type="PANTHER" id="PTHR11712">
    <property type="entry name" value="POLYKETIDE SYNTHASE-RELATED"/>
    <property type="match status" value="1"/>
</dbReference>
<evidence type="ECO:0000256" key="1">
    <source>
        <dbReference type="ARBA" id="ARBA00008467"/>
    </source>
</evidence>
<dbReference type="SUPFAM" id="SSF53901">
    <property type="entry name" value="Thiolase-like"/>
    <property type="match status" value="2"/>
</dbReference>